<reference evidence="1" key="2">
    <citation type="journal article" date="2015" name="Fish Shellfish Immunol.">
        <title>Early steps in the European eel (Anguilla anguilla)-Vibrio vulnificus interaction in the gills: Role of the RtxA13 toxin.</title>
        <authorList>
            <person name="Callol A."/>
            <person name="Pajuelo D."/>
            <person name="Ebbesson L."/>
            <person name="Teles M."/>
            <person name="MacKenzie S."/>
            <person name="Amaro C."/>
        </authorList>
    </citation>
    <scope>NUCLEOTIDE SEQUENCE</scope>
</reference>
<reference evidence="1" key="1">
    <citation type="submission" date="2014-11" db="EMBL/GenBank/DDBJ databases">
        <authorList>
            <person name="Amaro Gonzalez C."/>
        </authorList>
    </citation>
    <scope>NUCLEOTIDE SEQUENCE</scope>
</reference>
<evidence type="ECO:0000313" key="1">
    <source>
        <dbReference type="EMBL" id="JAH17471.1"/>
    </source>
</evidence>
<proteinExistence type="predicted"/>
<protein>
    <submittedName>
        <fullName evidence="1">Uncharacterized protein</fullName>
    </submittedName>
</protein>
<dbReference type="AlphaFoldDB" id="A0A0E9QKR1"/>
<name>A0A0E9QKR1_ANGAN</name>
<dbReference type="EMBL" id="GBXM01077969">
    <property type="protein sequence ID" value="JAH30608.1"/>
    <property type="molecule type" value="Transcribed_RNA"/>
</dbReference>
<sequence length="31" mass="3686">MLYVSRSYWGRLQTVEDHSNTCKGEGYWCLC</sequence>
<organism evidence="1">
    <name type="scientific">Anguilla anguilla</name>
    <name type="common">European freshwater eel</name>
    <name type="synonym">Muraena anguilla</name>
    <dbReference type="NCBI Taxonomy" id="7936"/>
    <lineage>
        <taxon>Eukaryota</taxon>
        <taxon>Metazoa</taxon>
        <taxon>Chordata</taxon>
        <taxon>Craniata</taxon>
        <taxon>Vertebrata</taxon>
        <taxon>Euteleostomi</taxon>
        <taxon>Actinopterygii</taxon>
        <taxon>Neopterygii</taxon>
        <taxon>Teleostei</taxon>
        <taxon>Anguilliformes</taxon>
        <taxon>Anguillidae</taxon>
        <taxon>Anguilla</taxon>
    </lineage>
</organism>
<dbReference type="EMBL" id="GBXM01091106">
    <property type="protein sequence ID" value="JAH17471.1"/>
    <property type="molecule type" value="Transcribed_RNA"/>
</dbReference>
<accession>A0A0E9QKR1</accession>